<feature type="region of interest" description="Disordered" evidence="1">
    <location>
        <begin position="22"/>
        <end position="54"/>
    </location>
</feature>
<accession>A0A553IE11</accession>
<dbReference type="EMBL" id="VFLP01000002">
    <property type="protein sequence ID" value="TRX98431.1"/>
    <property type="molecule type" value="Genomic_DNA"/>
</dbReference>
<dbReference type="OrthoDB" id="10612726at2759"/>
<comment type="caution">
    <text evidence="2">The sequence shown here is derived from an EMBL/GenBank/DDBJ whole genome shotgun (WGS) entry which is preliminary data.</text>
</comment>
<sequence length="207" mass="22822">MRLSPSSKAKTAIRQNVKTVQTQLSPAQLSHPIPARRPNGGFTSPLVCEGPTRKGEMRRSVNRWPWKPQLSNSIEGGLELAAAVCNTQHHHPLMEIKWLSRLHLAESEYQEIAAIDEAIVFSVTGNLAERAGESNARESLEGNESQARQGLKLNFVNAWEGQGRDYLPYIFLSAARRVAYAEKALVAGACRGFQGGECLSIPHFSVF</sequence>
<name>A0A553IE11_9PEZI</name>
<reference evidence="3" key="1">
    <citation type="submission" date="2019-06" db="EMBL/GenBank/DDBJ databases">
        <title>Draft genome sequence of the griseofulvin-producing fungus Xylaria cubensis strain G536.</title>
        <authorList>
            <person name="Mead M.E."/>
            <person name="Raja H.A."/>
            <person name="Steenwyk J.L."/>
            <person name="Knowles S.L."/>
            <person name="Oberlies N.H."/>
            <person name="Rokas A."/>
        </authorList>
    </citation>
    <scope>NUCLEOTIDE SEQUENCE [LARGE SCALE GENOMIC DNA]</scope>
    <source>
        <strain evidence="3">G536</strain>
    </source>
</reference>
<protein>
    <submittedName>
        <fullName evidence="2">Uncharacterized protein</fullName>
    </submittedName>
</protein>
<gene>
    <name evidence="2" type="ORF">FHL15_000505</name>
</gene>
<keyword evidence="3" id="KW-1185">Reference proteome</keyword>
<evidence type="ECO:0000313" key="3">
    <source>
        <dbReference type="Proteomes" id="UP000319160"/>
    </source>
</evidence>
<organism evidence="2 3">
    <name type="scientific">Xylaria flabelliformis</name>
    <dbReference type="NCBI Taxonomy" id="2512241"/>
    <lineage>
        <taxon>Eukaryota</taxon>
        <taxon>Fungi</taxon>
        <taxon>Dikarya</taxon>
        <taxon>Ascomycota</taxon>
        <taxon>Pezizomycotina</taxon>
        <taxon>Sordariomycetes</taxon>
        <taxon>Xylariomycetidae</taxon>
        <taxon>Xylariales</taxon>
        <taxon>Xylariaceae</taxon>
        <taxon>Xylaria</taxon>
    </lineage>
</organism>
<dbReference type="AlphaFoldDB" id="A0A553IE11"/>
<evidence type="ECO:0000256" key="1">
    <source>
        <dbReference type="SAM" id="MobiDB-lite"/>
    </source>
</evidence>
<evidence type="ECO:0000313" key="2">
    <source>
        <dbReference type="EMBL" id="TRX98431.1"/>
    </source>
</evidence>
<dbReference type="Proteomes" id="UP000319160">
    <property type="component" value="Unassembled WGS sequence"/>
</dbReference>
<proteinExistence type="predicted"/>